<dbReference type="Proteomes" id="UP001174909">
    <property type="component" value="Unassembled WGS sequence"/>
</dbReference>
<comment type="caution">
    <text evidence="1">The sequence shown here is derived from an EMBL/GenBank/DDBJ whole genome shotgun (WGS) entry which is preliminary data.</text>
</comment>
<dbReference type="EMBL" id="CASHTH010002133">
    <property type="protein sequence ID" value="CAI8025236.1"/>
    <property type="molecule type" value="Genomic_DNA"/>
</dbReference>
<name>A0AA35SB11_GEOBA</name>
<sequence length="80" mass="8858">MFLAHSLRGLMRVLRPDGQVLPVLVMSIEASLIQPPATPLQLLSMSQYMCLGLLSVPLIQKRPERDCGASWRISLQEQAG</sequence>
<keyword evidence="2" id="KW-1185">Reference proteome</keyword>
<gene>
    <name evidence="1" type="ORF">GBAR_LOCUS14594</name>
</gene>
<reference evidence="1" key="1">
    <citation type="submission" date="2023-03" db="EMBL/GenBank/DDBJ databases">
        <authorList>
            <person name="Steffen K."/>
            <person name="Cardenas P."/>
        </authorList>
    </citation>
    <scope>NUCLEOTIDE SEQUENCE</scope>
</reference>
<proteinExistence type="predicted"/>
<evidence type="ECO:0000313" key="2">
    <source>
        <dbReference type="Proteomes" id="UP001174909"/>
    </source>
</evidence>
<dbReference type="AlphaFoldDB" id="A0AA35SB11"/>
<accession>A0AA35SB11</accession>
<organism evidence="1 2">
    <name type="scientific">Geodia barretti</name>
    <name type="common">Barrett's horny sponge</name>
    <dbReference type="NCBI Taxonomy" id="519541"/>
    <lineage>
        <taxon>Eukaryota</taxon>
        <taxon>Metazoa</taxon>
        <taxon>Porifera</taxon>
        <taxon>Demospongiae</taxon>
        <taxon>Heteroscleromorpha</taxon>
        <taxon>Tetractinellida</taxon>
        <taxon>Astrophorina</taxon>
        <taxon>Geodiidae</taxon>
        <taxon>Geodia</taxon>
    </lineage>
</organism>
<evidence type="ECO:0000313" key="1">
    <source>
        <dbReference type="EMBL" id="CAI8025236.1"/>
    </source>
</evidence>
<protein>
    <submittedName>
        <fullName evidence="1">Uncharacterized protein</fullName>
    </submittedName>
</protein>